<dbReference type="InterPro" id="IPR022572">
    <property type="entry name" value="DNA_rep/recomb_RecO_N"/>
</dbReference>
<dbReference type="AlphaFoldDB" id="A0A7Y9IX07"/>
<evidence type="ECO:0000313" key="9">
    <source>
        <dbReference type="EMBL" id="NYE84591.1"/>
    </source>
</evidence>
<dbReference type="RefSeq" id="WP_179588264.1">
    <property type="nucleotide sequence ID" value="NZ_JACBYR010000001.1"/>
</dbReference>
<protein>
    <recommendedName>
        <fullName evidence="2 7">DNA repair protein RecO</fullName>
    </recommendedName>
    <alternativeName>
        <fullName evidence="6 7">Recombination protein O</fullName>
    </alternativeName>
</protein>
<sequence>MNDEPIFSVPFDASPVGLAPADGADAVGSPKKTARRAPRVTNRVEDRPAFLLHSYPYRETSLILDVFTRSHGRVALVAKGAKRPHSALRSVLVSFQRLNLSWSGAGDIKTLIRAEWSGAPLRLQGSSAMSAWYLNELLLRLLTRDDPHEALYDAYVDAISRLAEQPRLSAGLREFEWILLREIGYAFDPSMTDAGEAIDPDQQYRLPLEAGPSRIDDAMEDNWASRSAMAVSGRVLQALTEHRFDDALVEPELRRLLRERLDYHMSGRPLTTRQVLRDLQDYLP</sequence>
<dbReference type="GO" id="GO:0006302">
    <property type="term" value="P:double-strand break repair"/>
    <property type="evidence" value="ECO:0007669"/>
    <property type="project" value="TreeGrafter"/>
</dbReference>
<dbReference type="Gene3D" id="1.20.1440.120">
    <property type="entry name" value="Recombination protein O, C-terminal domain"/>
    <property type="match status" value="1"/>
</dbReference>
<comment type="function">
    <text evidence="7">Involved in DNA repair and RecF pathway recombination.</text>
</comment>
<keyword evidence="3 7" id="KW-0227">DNA damage</keyword>
<evidence type="ECO:0000256" key="6">
    <source>
        <dbReference type="ARBA" id="ARBA00033409"/>
    </source>
</evidence>
<comment type="caution">
    <text evidence="9">The sequence shown here is derived from an EMBL/GenBank/DDBJ whole genome shotgun (WGS) entry which is preliminary data.</text>
</comment>
<evidence type="ECO:0000313" key="10">
    <source>
        <dbReference type="Proteomes" id="UP000542125"/>
    </source>
</evidence>
<dbReference type="GO" id="GO:0043590">
    <property type="term" value="C:bacterial nucleoid"/>
    <property type="evidence" value="ECO:0007669"/>
    <property type="project" value="TreeGrafter"/>
</dbReference>
<name>A0A7Y9IX07_9BURK</name>
<proteinExistence type="inferred from homology"/>
<dbReference type="InterPro" id="IPR003717">
    <property type="entry name" value="RecO"/>
</dbReference>
<dbReference type="Pfam" id="PF02565">
    <property type="entry name" value="RecO_C"/>
    <property type="match status" value="1"/>
</dbReference>
<evidence type="ECO:0000256" key="7">
    <source>
        <dbReference type="HAMAP-Rule" id="MF_00201"/>
    </source>
</evidence>
<dbReference type="NCBIfam" id="TIGR00613">
    <property type="entry name" value="reco"/>
    <property type="match status" value="1"/>
</dbReference>
<feature type="domain" description="DNA replication/recombination mediator RecO N-terminal" evidence="8">
    <location>
        <begin position="48"/>
        <end position="116"/>
    </location>
</feature>
<keyword evidence="10" id="KW-1185">Reference proteome</keyword>
<dbReference type="InterPro" id="IPR042242">
    <property type="entry name" value="RecO_C"/>
</dbReference>
<dbReference type="Proteomes" id="UP000542125">
    <property type="component" value="Unassembled WGS sequence"/>
</dbReference>
<dbReference type="EMBL" id="JACBYR010000001">
    <property type="protein sequence ID" value="NYE84591.1"/>
    <property type="molecule type" value="Genomic_DNA"/>
</dbReference>
<dbReference type="Pfam" id="PF11967">
    <property type="entry name" value="RecO_N"/>
    <property type="match status" value="1"/>
</dbReference>
<dbReference type="HAMAP" id="MF_00201">
    <property type="entry name" value="RecO"/>
    <property type="match status" value="1"/>
</dbReference>
<dbReference type="SUPFAM" id="SSF50249">
    <property type="entry name" value="Nucleic acid-binding proteins"/>
    <property type="match status" value="1"/>
</dbReference>
<dbReference type="GO" id="GO:0006310">
    <property type="term" value="P:DNA recombination"/>
    <property type="evidence" value="ECO:0007669"/>
    <property type="project" value="UniProtKB-UniRule"/>
</dbReference>
<dbReference type="InterPro" id="IPR037278">
    <property type="entry name" value="ARFGAP/RecO"/>
</dbReference>
<keyword evidence="5 7" id="KW-0234">DNA repair</keyword>
<evidence type="ECO:0000259" key="8">
    <source>
        <dbReference type="Pfam" id="PF11967"/>
    </source>
</evidence>
<comment type="similarity">
    <text evidence="1 7">Belongs to the RecO family.</text>
</comment>
<keyword evidence="4 7" id="KW-0233">DNA recombination</keyword>
<organism evidence="9 10">
    <name type="scientific">Pigmentiphaga litoralis</name>
    <dbReference type="NCBI Taxonomy" id="516702"/>
    <lineage>
        <taxon>Bacteria</taxon>
        <taxon>Pseudomonadati</taxon>
        <taxon>Pseudomonadota</taxon>
        <taxon>Betaproteobacteria</taxon>
        <taxon>Burkholderiales</taxon>
        <taxon>Alcaligenaceae</taxon>
        <taxon>Pigmentiphaga</taxon>
    </lineage>
</organism>
<evidence type="ECO:0000256" key="2">
    <source>
        <dbReference type="ARBA" id="ARBA00021310"/>
    </source>
</evidence>
<dbReference type="InterPro" id="IPR012340">
    <property type="entry name" value="NA-bd_OB-fold"/>
</dbReference>
<dbReference type="SUPFAM" id="SSF57863">
    <property type="entry name" value="ArfGap/RecO-like zinc finger"/>
    <property type="match status" value="1"/>
</dbReference>
<dbReference type="PANTHER" id="PTHR33991">
    <property type="entry name" value="DNA REPAIR PROTEIN RECO"/>
    <property type="match status" value="1"/>
</dbReference>
<dbReference type="PANTHER" id="PTHR33991:SF1">
    <property type="entry name" value="DNA REPAIR PROTEIN RECO"/>
    <property type="match status" value="1"/>
</dbReference>
<reference evidence="9 10" key="1">
    <citation type="submission" date="2020-07" db="EMBL/GenBank/DDBJ databases">
        <title>Genomic Encyclopedia of Type Strains, Phase IV (KMG-V): Genome sequencing to study the core and pangenomes of soil and plant-associated prokaryotes.</title>
        <authorList>
            <person name="Whitman W."/>
        </authorList>
    </citation>
    <scope>NUCLEOTIDE SEQUENCE [LARGE SCALE GENOMIC DNA]</scope>
    <source>
        <strain evidence="9 10">SAS40</strain>
    </source>
</reference>
<evidence type="ECO:0000256" key="4">
    <source>
        <dbReference type="ARBA" id="ARBA00023172"/>
    </source>
</evidence>
<gene>
    <name evidence="7" type="primary">recO</name>
    <name evidence="9" type="ORF">FHW18_003862</name>
</gene>
<evidence type="ECO:0000256" key="3">
    <source>
        <dbReference type="ARBA" id="ARBA00022763"/>
    </source>
</evidence>
<dbReference type="Gene3D" id="2.40.50.140">
    <property type="entry name" value="Nucleic acid-binding proteins"/>
    <property type="match status" value="1"/>
</dbReference>
<evidence type="ECO:0000256" key="1">
    <source>
        <dbReference type="ARBA" id="ARBA00007452"/>
    </source>
</evidence>
<accession>A0A7Y9IX07</accession>
<evidence type="ECO:0000256" key="5">
    <source>
        <dbReference type="ARBA" id="ARBA00023204"/>
    </source>
</evidence>